<comment type="caution">
    <text evidence="1">The sequence shown here is derived from an EMBL/GenBank/DDBJ whole genome shotgun (WGS) entry which is preliminary data.</text>
</comment>
<proteinExistence type="predicted"/>
<gene>
    <name evidence="1" type="ORF">CPAR01_03731</name>
</gene>
<accession>A0ABQ9SUC5</accession>
<name>A0ABQ9SUC5_9PEZI</name>
<dbReference type="GeneID" id="85371916"/>
<dbReference type="RefSeq" id="XP_060352223.1">
    <property type="nucleotide sequence ID" value="XM_060488017.1"/>
</dbReference>
<dbReference type="Proteomes" id="UP001241169">
    <property type="component" value="Unassembled WGS sequence"/>
</dbReference>
<evidence type="ECO:0000313" key="2">
    <source>
        <dbReference type="Proteomes" id="UP001241169"/>
    </source>
</evidence>
<dbReference type="EMBL" id="MOPA01000003">
    <property type="protein sequence ID" value="KAK1543098.1"/>
    <property type="molecule type" value="Genomic_DNA"/>
</dbReference>
<sequence length="95" mass="10883">MSRTHEIEFLANNFIIYHFSTAAILLERNDVSRRSTSEANILSKKLRTTISKISNLLNSQMTQKIGCLQLCLCRHTVWMEATRRLDSRCLSPTPG</sequence>
<keyword evidence="2" id="KW-1185">Reference proteome</keyword>
<evidence type="ECO:0000313" key="1">
    <source>
        <dbReference type="EMBL" id="KAK1543098.1"/>
    </source>
</evidence>
<reference evidence="1 2" key="1">
    <citation type="submission" date="2016-10" db="EMBL/GenBank/DDBJ databases">
        <title>The genome sequence of Colletotrichum fioriniae PJ7.</title>
        <authorList>
            <person name="Baroncelli R."/>
        </authorList>
    </citation>
    <scope>NUCLEOTIDE SEQUENCE [LARGE SCALE GENOMIC DNA]</scope>
    <source>
        <strain evidence="1 2">IMI 384185</strain>
    </source>
</reference>
<protein>
    <submittedName>
        <fullName evidence="1">Uncharacterized protein</fullName>
    </submittedName>
</protein>
<organism evidence="1 2">
    <name type="scientific">Colletotrichum paranaense</name>
    <dbReference type="NCBI Taxonomy" id="1914294"/>
    <lineage>
        <taxon>Eukaryota</taxon>
        <taxon>Fungi</taxon>
        <taxon>Dikarya</taxon>
        <taxon>Ascomycota</taxon>
        <taxon>Pezizomycotina</taxon>
        <taxon>Sordariomycetes</taxon>
        <taxon>Hypocreomycetidae</taxon>
        <taxon>Glomerellales</taxon>
        <taxon>Glomerellaceae</taxon>
        <taxon>Colletotrichum</taxon>
        <taxon>Colletotrichum acutatum species complex</taxon>
    </lineage>
</organism>